<feature type="binding site" evidence="6">
    <location>
        <position position="113"/>
    </location>
    <ligand>
        <name>substrate</name>
    </ligand>
</feature>
<evidence type="ECO:0000313" key="8">
    <source>
        <dbReference type="Proteomes" id="UP000029622"/>
    </source>
</evidence>
<feature type="binding site" evidence="6">
    <location>
        <position position="241"/>
    </location>
    <ligand>
        <name>substrate</name>
    </ligand>
</feature>
<feature type="binding site" evidence="6">
    <location>
        <position position="165"/>
    </location>
    <ligand>
        <name>substrate</name>
    </ligand>
</feature>
<comment type="similarity">
    <text evidence="1 6">Belongs to the glutaminase family.</text>
</comment>
<dbReference type="PANTHER" id="PTHR12544">
    <property type="entry name" value="GLUTAMINASE"/>
    <property type="match status" value="1"/>
</dbReference>
<evidence type="ECO:0000256" key="3">
    <source>
        <dbReference type="ARBA" id="ARBA00012918"/>
    </source>
</evidence>
<comment type="subunit">
    <text evidence="2 6">Homotetramer.</text>
</comment>
<dbReference type="RefSeq" id="WP_035163501.1">
    <property type="nucleotide sequence ID" value="NZ_AZTB01000030.1"/>
</dbReference>
<dbReference type="EC" id="3.5.1.2" evidence="3 6"/>
<dbReference type="Gene3D" id="3.40.710.10">
    <property type="entry name" value="DD-peptidase/beta-lactamase superfamily"/>
    <property type="match status" value="1"/>
</dbReference>
<dbReference type="GO" id="GO:0006537">
    <property type="term" value="P:glutamate biosynthetic process"/>
    <property type="evidence" value="ECO:0007669"/>
    <property type="project" value="TreeGrafter"/>
</dbReference>
<feature type="binding site" evidence="6">
    <location>
        <position position="189"/>
    </location>
    <ligand>
        <name>substrate</name>
    </ligand>
</feature>
<evidence type="ECO:0000256" key="4">
    <source>
        <dbReference type="ARBA" id="ARBA00022801"/>
    </source>
</evidence>
<organism evidence="7 8">
    <name type="scientific">Caloranaerobacter azorensis H53214</name>
    <dbReference type="NCBI Taxonomy" id="1156417"/>
    <lineage>
        <taxon>Bacteria</taxon>
        <taxon>Bacillati</taxon>
        <taxon>Bacillota</taxon>
        <taxon>Tissierellia</taxon>
        <taxon>Tissierellales</taxon>
        <taxon>Thermohalobacteraceae</taxon>
        <taxon>Caloranaerobacter</taxon>
    </lineage>
</organism>
<evidence type="ECO:0000256" key="6">
    <source>
        <dbReference type="HAMAP-Rule" id="MF_00313"/>
    </source>
</evidence>
<name>A0A096BHG8_9FIRM</name>
<gene>
    <name evidence="6" type="primary">glsA</name>
    <name evidence="7" type="ORF">Y919_06840</name>
</gene>
<dbReference type="InterPro" id="IPR015868">
    <property type="entry name" value="Glutaminase"/>
</dbReference>
<feature type="binding site" evidence="6">
    <location>
        <position position="61"/>
    </location>
    <ligand>
        <name>substrate</name>
    </ligand>
</feature>
<evidence type="ECO:0000256" key="2">
    <source>
        <dbReference type="ARBA" id="ARBA00011881"/>
    </source>
</evidence>
<dbReference type="Proteomes" id="UP000029622">
    <property type="component" value="Unassembled WGS sequence"/>
</dbReference>
<dbReference type="GO" id="GO:0004359">
    <property type="term" value="F:glutaminase activity"/>
    <property type="evidence" value="ECO:0007669"/>
    <property type="project" value="UniProtKB-UniRule"/>
</dbReference>
<protein>
    <recommendedName>
        <fullName evidence="3 6">Glutaminase</fullName>
        <ecNumber evidence="3 6">3.5.1.2</ecNumber>
    </recommendedName>
</protein>
<dbReference type="GO" id="GO:0006543">
    <property type="term" value="P:L-glutamine catabolic process"/>
    <property type="evidence" value="ECO:0007669"/>
    <property type="project" value="TreeGrafter"/>
</dbReference>
<comment type="caution">
    <text evidence="7">The sequence shown here is derived from an EMBL/GenBank/DDBJ whole genome shotgun (WGS) entry which is preliminary data.</text>
</comment>
<feature type="binding site" evidence="6">
    <location>
        <position position="158"/>
    </location>
    <ligand>
        <name>substrate</name>
    </ligand>
</feature>
<dbReference type="STRING" id="1156417.Y919_06840"/>
<dbReference type="AlphaFoldDB" id="A0A096BHG8"/>
<sequence length="305" mass="33400">MNELLNRIIENNREITSKGKVATYIPALEKANPRHLGICVADMEGNVYTAGEYNVKFTLQSISKTISLMLAIMDNGEEEVFKKVGMEPTGDAFNSIVKLETINPSKPLNPMINAGAIAVASLIKGKDGEEKFQRLLNLFKKITGNDDLKVNEEVYLSEKRTGDRNRAMAYFMRDVGILEGDVEEILDVYFKQCSIEVDCIDVAKIGLFLANKGRVPHTSEKIVSEHIARIVKTFMVTCGMYNASGEFAIKVGIPAKSGVGGGIMAAVPHKMGIGVYGPALDEKGNSIGGYEVLKELSRELNLSIF</sequence>
<dbReference type="HAMAP" id="MF_00313">
    <property type="entry name" value="Glutaminase"/>
    <property type="match status" value="1"/>
</dbReference>
<dbReference type="Pfam" id="PF04960">
    <property type="entry name" value="Glutaminase"/>
    <property type="match status" value="1"/>
</dbReference>
<evidence type="ECO:0000313" key="7">
    <source>
        <dbReference type="EMBL" id="KGG80322.1"/>
    </source>
</evidence>
<reference evidence="7 8" key="1">
    <citation type="submission" date="2013-12" db="EMBL/GenBank/DDBJ databases">
        <title>Draft genome sequence of Caloranaerobacter sp. H53214.</title>
        <authorList>
            <person name="Jiang L.J."/>
            <person name="Shao Z.Z."/>
            <person name="Long M.N."/>
        </authorList>
    </citation>
    <scope>NUCLEOTIDE SEQUENCE [LARGE SCALE GENOMIC DNA]</scope>
    <source>
        <strain evidence="7 8">H53214</strain>
    </source>
</reference>
<feature type="binding site" evidence="6">
    <location>
        <position position="259"/>
    </location>
    <ligand>
        <name>substrate</name>
    </ligand>
</feature>
<dbReference type="FunFam" id="3.40.710.10:FF:000005">
    <property type="entry name" value="Glutaminase"/>
    <property type="match status" value="1"/>
</dbReference>
<dbReference type="PANTHER" id="PTHR12544:SF29">
    <property type="entry name" value="GLUTAMINASE"/>
    <property type="match status" value="1"/>
</dbReference>
<dbReference type="EMBL" id="AZTB01000030">
    <property type="protein sequence ID" value="KGG80322.1"/>
    <property type="molecule type" value="Genomic_DNA"/>
</dbReference>
<evidence type="ECO:0000256" key="1">
    <source>
        <dbReference type="ARBA" id="ARBA00011076"/>
    </source>
</evidence>
<keyword evidence="4 6" id="KW-0378">Hydrolase</keyword>
<dbReference type="InterPro" id="IPR012338">
    <property type="entry name" value="Beta-lactam/transpept-like"/>
</dbReference>
<proteinExistence type="inferred from homology"/>
<dbReference type="SUPFAM" id="SSF56601">
    <property type="entry name" value="beta-lactamase/transpeptidase-like"/>
    <property type="match status" value="1"/>
</dbReference>
<keyword evidence="6" id="KW-0007">Acetylation</keyword>
<dbReference type="NCBIfam" id="TIGR03814">
    <property type="entry name" value="Gln_ase"/>
    <property type="match status" value="1"/>
</dbReference>
<evidence type="ECO:0000256" key="5">
    <source>
        <dbReference type="ARBA" id="ARBA00049534"/>
    </source>
</evidence>
<comment type="catalytic activity">
    <reaction evidence="5 6">
        <text>L-glutamine + H2O = L-glutamate + NH4(+)</text>
        <dbReference type="Rhea" id="RHEA:15889"/>
        <dbReference type="ChEBI" id="CHEBI:15377"/>
        <dbReference type="ChEBI" id="CHEBI:28938"/>
        <dbReference type="ChEBI" id="CHEBI:29985"/>
        <dbReference type="ChEBI" id="CHEBI:58359"/>
        <dbReference type="EC" id="3.5.1.2"/>
    </reaction>
</comment>
<accession>A0A096BHG8</accession>